<dbReference type="SUPFAM" id="SSF54001">
    <property type="entry name" value="Cysteine proteinases"/>
    <property type="match status" value="1"/>
</dbReference>
<dbReference type="PROSITE" id="PS50235">
    <property type="entry name" value="USP_3"/>
    <property type="match status" value="1"/>
</dbReference>
<dbReference type="PROSITE" id="PS00973">
    <property type="entry name" value="USP_2"/>
    <property type="match status" value="1"/>
</dbReference>
<dbReference type="InterPro" id="IPR006615">
    <property type="entry name" value="Pept_C19_DUSP"/>
</dbReference>
<feature type="region of interest" description="Disordered" evidence="8">
    <location>
        <begin position="859"/>
        <end position="888"/>
    </location>
</feature>
<feature type="region of interest" description="Disordered" evidence="8">
    <location>
        <begin position="785"/>
        <end position="809"/>
    </location>
</feature>
<feature type="region of interest" description="Disordered" evidence="8">
    <location>
        <begin position="1201"/>
        <end position="1222"/>
    </location>
</feature>
<evidence type="ECO:0000256" key="2">
    <source>
        <dbReference type="ARBA" id="ARBA00009085"/>
    </source>
</evidence>
<evidence type="ECO:0000256" key="4">
    <source>
        <dbReference type="ARBA" id="ARBA00022670"/>
    </source>
</evidence>
<feature type="region of interest" description="Disordered" evidence="8">
    <location>
        <begin position="54"/>
        <end position="103"/>
    </location>
</feature>
<dbReference type="EMBL" id="JAAAIM010000070">
    <property type="protein sequence ID" value="KAG0295930.1"/>
    <property type="molecule type" value="Genomic_DNA"/>
</dbReference>
<feature type="region of interest" description="Disordered" evidence="8">
    <location>
        <begin position="1388"/>
        <end position="1461"/>
    </location>
</feature>
<dbReference type="InterPro" id="IPR001394">
    <property type="entry name" value="Peptidase_C19_UCH"/>
</dbReference>
<keyword evidence="4" id="KW-0645">Protease</keyword>
<gene>
    <name evidence="11" type="primary">UBP12</name>
    <name evidence="11" type="ORF">BGZ96_010621</name>
</gene>
<dbReference type="CDD" id="cd02674">
    <property type="entry name" value="Peptidase_C19R"/>
    <property type="match status" value="1"/>
</dbReference>
<dbReference type="EC" id="3.4.19.12" evidence="3"/>
<reference evidence="11 12" key="1">
    <citation type="journal article" date="2020" name="Fungal Divers.">
        <title>Resolving the Mortierellaceae phylogeny through synthesis of multi-gene phylogenetics and phylogenomics.</title>
        <authorList>
            <person name="Vandepol N."/>
            <person name="Liber J."/>
            <person name="Desiro A."/>
            <person name="Na H."/>
            <person name="Kennedy M."/>
            <person name="Barry K."/>
            <person name="Grigoriev I.V."/>
            <person name="Miller A.N."/>
            <person name="O'Donnell K."/>
            <person name="Stajich J.E."/>
            <person name="Bonito G."/>
        </authorList>
    </citation>
    <scope>NUCLEOTIDE SEQUENCE [LARGE SCALE GENOMIC DNA]</scope>
    <source>
        <strain evidence="11 12">AD045</strain>
    </source>
</reference>
<dbReference type="Pfam" id="PF00443">
    <property type="entry name" value="UCH"/>
    <property type="match status" value="1"/>
</dbReference>
<keyword evidence="5" id="KW-0833">Ubl conjugation pathway</keyword>
<feature type="compositionally biased region" description="Acidic residues" evidence="8">
    <location>
        <begin position="1436"/>
        <end position="1446"/>
    </location>
</feature>
<dbReference type="InterPro" id="IPR035927">
    <property type="entry name" value="DUSP-like_sf"/>
</dbReference>
<evidence type="ECO:0000259" key="10">
    <source>
        <dbReference type="PROSITE" id="PS51283"/>
    </source>
</evidence>
<dbReference type="Proteomes" id="UP001194696">
    <property type="component" value="Unassembled WGS sequence"/>
</dbReference>
<protein>
    <recommendedName>
        <fullName evidence="3">ubiquitinyl hydrolase 1</fullName>
        <ecNumber evidence="3">3.4.19.12</ecNumber>
    </recommendedName>
</protein>
<dbReference type="PROSITE" id="PS51283">
    <property type="entry name" value="DUSP"/>
    <property type="match status" value="1"/>
</dbReference>
<evidence type="ECO:0000256" key="7">
    <source>
        <dbReference type="ARBA" id="ARBA00022807"/>
    </source>
</evidence>
<proteinExistence type="inferred from homology"/>
<evidence type="ECO:0000313" key="11">
    <source>
        <dbReference type="EMBL" id="KAG0295930.1"/>
    </source>
</evidence>
<feature type="compositionally biased region" description="Polar residues" evidence="8">
    <location>
        <begin position="1349"/>
        <end position="1367"/>
    </location>
</feature>
<feature type="region of interest" description="Disordered" evidence="8">
    <location>
        <begin position="1234"/>
        <end position="1376"/>
    </location>
</feature>
<dbReference type="InterPro" id="IPR018200">
    <property type="entry name" value="USP_CS"/>
</dbReference>
<dbReference type="Gene3D" id="3.30.2230.10">
    <property type="entry name" value="DUSP-like"/>
    <property type="match status" value="1"/>
</dbReference>
<evidence type="ECO:0000256" key="6">
    <source>
        <dbReference type="ARBA" id="ARBA00022801"/>
    </source>
</evidence>
<accession>A0ABQ7KER4</accession>
<evidence type="ECO:0000313" key="12">
    <source>
        <dbReference type="Proteomes" id="UP001194696"/>
    </source>
</evidence>
<evidence type="ECO:0000256" key="5">
    <source>
        <dbReference type="ARBA" id="ARBA00022786"/>
    </source>
</evidence>
<feature type="compositionally biased region" description="Low complexity" evidence="8">
    <location>
        <begin position="54"/>
        <end position="91"/>
    </location>
</feature>
<evidence type="ECO:0000256" key="8">
    <source>
        <dbReference type="SAM" id="MobiDB-lite"/>
    </source>
</evidence>
<keyword evidence="6" id="KW-0378">Hydrolase</keyword>
<feature type="domain" description="DUSP" evidence="10">
    <location>
        <begin position="172"/>
        <end position="271"/>
    </location>
</feature>
<feature type="compositionally biased region" description="Acidic residues" evidence="8">
    <location>
        <begin position="937"/>
        <end position="949"/>
    </location>
</feature>
<organism evidence="11 12">
    <name type="scientific">Linnemannia gamsii</name>
    <dbReference type="NCBI Taxonomy" id="64522"/>
    <lineage>
        <taxon>Eukaryota</taxon>
        <taxon>Fungi</taxon>
        <taxon>Fungi incertae sedis</taxon>
        <taxon>Mucoromycota</taxon>
        <taxon>Mortierellomycotina</taxon>
        <taxon>Mortierellomycetes</taxon>
        <taxon>Mortierellales</taxon>
        <taxon>Mortierellaceae</taxon>
        <taxon>Linnemannia</taxon>
    </lineage>
</organism>
<dbReference type="InterPro" id="IPR028889">
    <property type="entry name" value="USP"/>
</dbReference>
<comment type="similarity">
    <text evidence="2">Belongs to the peptidase C19 family.</text>
</comment>
<keyword evidence="7" id="KW-0788">Thiol protease</keyword>
<dbReference type="Gene3D" id="3.90.70.10">
    <property type="entry name" value="Cysteine proteinases"/>
    <property type="match status" value="2"/>
</dbReference>
<dbReference type="InterPro" id="IPR050185">
    <property type="entry name" value="Ub_carboxyl-term_hydrolase"/>
</dbReference>
<dbReference type="PANTHER" id="PTHR21646">
    <property type="entry name" value="UBIQUITIN CARBOXYL-TERMINAL HYDROLASE"/>
    <property type="match status" value="1"/>
</dbReference>
<sequence>MTDPSEAARYTPPREMFKQQASLQDADDISASIPSENAGFVHHANYDVALTTNATTTSSTNPHEPSTDAALAPGTTPAAATTTTGASVGAALPNGSPAETDLDNLGEQLSLHSPSKSTIQTDHDLASLSNHIDSNEATSDLMSFEYPPVVLSTSFDQDQDDDVPELTQADVPPYDEQMATIMDFKHRRLELGDVYCLIPTLWFTNFRKYCIRMARGNNEAYPGAIDNSDLLEDDSLKLGIAEKVTVLPEAAWPLLVSWYGSRSAPIYRKVVNTGTDENPNFTVDYYPPVYTIYRVGDAELVALLAHNEPETIEVPRSTKFGDLKTALVSRLGVDQDSQVRLWAVPSYRHLNTQGNGVDADTLLGSGATCLDTPENDYTISEINDLRGAKEVIVEIAVNGEFPVQRPSSHTTRFYGSSGLSSSFTRGYGSPRSPASPGKPAEGLCGLSNLGNTCFMNSALQCLSNTPDLTRYFLAGAWGDELNLDNPLGMGGEVARAYANIIDKIWNGTSKVFAPREFKSTIGRFAPSFTGYHQHDSQELLAFLLDGLHEDLNRIIKKPYTEVPDSNGRPDEEVANDCWNIHKARNDSIIVDLFQGQYKSTLVCPECEKVSVTFDPFMYLSLPLPITKKWVGSVTYVPYDPTKPLINVHLQLPKGSTMKHLREKLADMVGTQAGQLFVAEVFNARFYKTFEAADAVEEIGENDKIYVYELPIEDFLNAPDHVVFPVHNLMEPASHYATNSRVSAFGHPMMVCVTKEETKDYDMVYKAIMEQASRYTTADLFTPAENSVLDETETETENQSSQAEDDGEDEIMDAGVSPVVATGAERVPQRDLFKMSVYTPPPVVSKGYMLRGGSRPTLFAPSIMPTPKEMTPMQERTTPHLPKKEQEMDTYSSYGRHRLFPARFNEDQSSPFYRPPTSPSAMSESSTTSNRPQGPLAGEDEVLDEDEPEAESSMTDIPESPSPAAPEPALVTEPGVEPKEMVYIFWSKSLESSMYSVERKYTYRGKFDEDEKSEDVKALWEERGTPLVDPALREENEAKKKGRKDITLEDCLAEYTKEEQLGEEDLWYCPNCKKHQQATKKLDIWRLPDILVVHLKRFSHTRTWRDKIDALVDFPIHGLDLSGKILKEEDSDDNVYDLFGVSNHMGGLGGGHYTAYAKNEKSGQWYNFDDSHVSAVGNVESIKSTSAYLLFYRRRNATVREYEQRPPVANPEPKPQPSSSSSAIHYSNYLSATPVRSFKIQERDDDDDGDYGGWGRPPMGPFQDDNMMSGLDDSDNELPSYSSAIGPSGLASPRGSYSGQATFMAGGRHGKGRRSSMHDDDDDDDEATLMSSHISEYPDMSAGRAGRSPGLSTCASDGSNPGTASGSRAHSPVTLDTFSGYRLGSYGTGGLSGISQSGGRIDGSDHDQDQDGYEEYTQLGSGAGIPTPGSMAATTDVGDDADGEVEQDGVNMVPYHNLPLLD</sequence>
<dbReference type="Pfam" id="PF06337">
    <property type="entry name" value="DUSP"/>
    <property type="match status" value="1"/>
</dbReference>
<feature type="domain" description="USP" evidence="9">
    <location>
        <begin position="444"/>
        <end position="1194"/>
    </location>
</feature>
<feature type="region of interest" description="Disordered" evidence="8">
    <location>
        <begin position="1"/>
        <end position="30"/>
    </location>
</feature>
<feature type="region of interest" description="Disordered" evidence="8">
    <location>
        <begin position="903"/>
        <end position="972"/>
    </location>
</feature>
<feature type="compositionally biased region" description="Low complexity" evidence="8">
    <location>
        <begin position="918"/>
        <end position="928"/>
    </location>
</feature>
<comment type="caution">
    <text evidence="11">The sequence shown here is derived from an EMBL/GenBank/DDBJ whole genome shotgun (WGS) entry which is preliminary data.</text>
</comment>
<name>A0ABQ7KER4_9FUNG</name>
<evidence type="ECO:0000259" key="9">
    <source>
        <dbReference type="PROSITE" id="PS50235"/>
    </source>
</evidence>
<dbReference type="PROSITE" id="PS00972">
    <property type="entry name" value="USP_1"/>
    <property type="match status" value="1"/>
</dbReference>
<keyword evidence="12" id="KW-1185">Reference proteome</keyword>
<comment type="catalytic activity">
    <reaction evidence="1">
        <text>Thiol-dependent hydrolysis of ester, thioester, amide, peptide and isopeptide bonds formed by the C-terminal Gly of ubiquitin (a 76-residue protein attached to proteins as an intracellular targeting signal).</text>
        <dbReference type="EC" id="3.4.19.12"/>
    </reaction>
</comment>
<dbReference type="InterPro" id="IPR038765">
    <property type="entry name" value="Papain-like_cys_pep_sf"/>
</dbReference>
<dbReference type="PANTHER" id="PTHR21646:SF24">
    <property type="entry name" value="UBIQUITIN CARBOXYL-TERMINAL HYDROLASE"/>
    <property type="match status" value="1"/>
</dbReference>
<evidence type="ECO:0000256" key="1">
    <source>
        <dbReference type="ARBA" id="ARBA00000707"/>
    </source>
</evidence>
<evidence type="ECO:0000256" key="3">
    <source>
        <dbReference type="ARBA" id="ARBA00012759"/>
    </source>
</evidence>
<dbReference type="SUPFAM" id="SSF143791">
    <property type="entry name" value="DUSP-like"/>
    <property type="match status" value="1"/>
</dbReference>
<dbReference type="SMART" id="SM00695">
    <property type="entry name" value="DUSP"/>
    <property type="match status" value="1"/>
</dbReference>